<dbReference type="Proteomes" id="UP000034516">
    <property type="component" value="Unassembled WGS sequence"/>
</dbReference>
<organism evidence="1 2">
    <name type="scientific">Candidatus Kuenenbacteria bacterium GW2011_GWA2_42_15</name>
    <dbReference type="NCBI Taxonomy" id="1618677"/>
    <lineage>
        <taxon>Bacteria</taxon>
        <taxon>Candidatus Kueneniibacteriota</taxon>
    </lineage>
</organism>
<dbReference type="EMBL" id="LCCW01000068">
    <property type="protein sequence ID" value="KKS39525.1"/>
    <property type="molecule type" value="Genomic_DNA"/>
</dbReference>
<protein>
    <submittedName>
        <fullName evidence="1">Uncharacterized protein</fullName>
    </submittedName>
</protein>
<dbReference type="SUPFAM" id="SSF57997">
    <property type="entry name" value="Tropomyosin"/>
    <property type="match status" value="1"/>
</dbReference>
<evidence type="ECO:0000313" key="1">
    <source>
        <dbReference type="EMBL" id="KKS39525.1"/>
    </source>
</evidence>
<gene>
    <name evidence="1" type="ORF">UV02_C0068G0008</name>
</gene>
<accession>A0A0G0YSC3</accession>
<reference evidence="1 2" key="1">
    <citation type="journal article" date="2015" name="Nature">
        <title>rRNA introns, odd ribosomes, and small enigmatic genomes across a large radiation of phyla.</title>
        <authorList>
            <person name="Brown C.T."/>
            <person name="Hug L.A."/>
            <person name="Thomas B.C."/>
            <person name="Sharon I."/>
            <person name="Castelle C.J."/>
            <person name="Singh A."/>
            <person name="Wilkins M.J."/>
            <person name="Williams K.H."/>
            <person name="Banfield J.F."/>
        </authorList>
    </citation>
    <scope>NUCLEOTIDE SEQUENCE [LARGE SCALE GENOMIC DNA]</scope>
</reference>
<evidence type="ECO:0000313" key="2">
    <source>
        <dbReference type="Proteomes" id="UP000034516"/>
    </source>
</evidence>
<comment type="caution">
    <text evidence="1">The sequence shown here is derived from an EMBL/GenBank/DDBJ whole genome shotgun (WGS) entry which is preliminary data.</text>
</comment>
<name>A0A0G0YSC3_9BACT</name>
<dbReference type="AlphaFoldDB" id="A0A0G0YSC3"/>
<proteinExistence type="predicted"/>
<dbReference type="Gene3D" id="1.20.5.340">
    <property type="match status" value="1"/>
</dbReference>
<sequence length="148" mass="17279">MKNKVYQKSITLGDLGKFTEKVILPGVERIVDKRIQPLEKQMDGFEKRMDGFEKRMGGLEVRMDGFEKRMGGFENELKLVRMEVRQSKNEILNSEDKIVGELKKARQEQAAMYLNYQKIEARVYKLETIVKILAEKLKIKIEDILPAE</sequence>